<dbReference type="InterPro" id="IPR050266">
    <property type="entry name" value="AB_hydrolase_sf"/>
</dbReference>
<dbReference type="Pfam" id="PF12013">
    <property type="entry name" value="OrsD"/>
    <property type="match status" value="1"/>
</dbReference>
<dbReference type="GO" id="GO:0047372">
    <property type="term" value="F:monoacylglycerol lipase activity"/>
    <property type="evidence" value="ECO:0007669"/>
    <property type="project" value="TreeGrafter"/>
</dbReference>
<dbReference type="InterPro" id="IPR012337">
    <property type="entry name" value="RNaseH-like_sf"/>
</dbReference>
<protein>
    <submittedName>
        <fullName evidence="3">Restless-like transposase</fullName>
    </submittedName>
</protein>
<feature type="compositionally biased region" description="Polar residues" evidence="1">
    <location>
        <begin position="517"/>
        <end position="540"/>
    </location>
</feature>
<dbReference type="AlphaFoldDB" id="A0A8H4NHE5"/>
<dbReference type="SUPFAM" id="SSF53098">
    <property type="entry name" value="Ribonuclease H-like"/>
    <property type="match status" value="1"/>
</dbReference>
<dbReference type="InterPro" id="IPR029058">
    <property type="entry name" value="AB_hydrolase_fold"/>
</dbReference>
<proteinExistence type="predicted"/>
<dbReference type="PANTHER" id="PTHR43798:SF26">
    <property type="entry name" value="HYDROLASE, PUTATIVE (AFU_ORTHOLOGUE AFUA_2G16900)-RELATED"/>
    <property type="match status" value="1"/>
</dbReference>
<organism evidence="3 4">
    <name type="scientific">Fusarium austroafricanum</name>
    <dbReference type="NCBI Taxonomy" id="2364996"/>
    <lineage>
        <taxon>Eukaryota</taxon>
        <taxon>Fungi</taxon>
        <taxon>Dikarya</taxon>
        <taxon>Ascomycota</taxon>
        <taxon>Pezizomycotina</taxon>
        <taxon>Sordariomycetes</taxon>
        <taxon>Hypocreomycetidae</taxon>
        <taxon>Hypocreales</taxon>
        <taxon>Nectriaceae</taxon>
        <taxon>Fusarium</taxon>
        <taxon>Fusarium concolor species complex</taxon>
    </lineage>
</organism>
<dbReference type="Gene3D" id="3.40.50.1820">
    <property type="entry name" value="alpha/beta hydrolase"/>
    <property type="match status" value="1"/>
</dbReference>
<gene>
    <name evidence="3" type="ORF">F53441_13598</name>
</gene>
<dbReference type="InterPro" id="IPR000073">
    <property type="entry name" value="AB_hydrolase_1"/>
</dbReference>
<feature type="domain" description="AB hydrolase-1" evidence="2">
    <location>
        <begin position="841"/>
        <end position="914"/>
    </location>
</feature>
<dbReference type="EMBL" id="JAADJG010000872">
    <property type="protein sequence ID" value="KAF4435120.1"/>
    <property type="molecule type" value="Genomic_DNA"/>
</dbReference>
<feature type="compositionally biased region" description="Basic and acidic residues" evidence="1">
    <location>
        <begin position="548"/>
        <end position="560"/>
    </location>
</feature>
<dbReference type="GO" id="GO:0016020">
    <property type="term" value="C:membrane"/>
    <property type="evidence" value="ECO:0007669"/>
    <property type="project" value="TreeGrafter"/>
</dbReference>
<keyword evidence="4" id="KW-1185">Reference proteome</keyword>
<dbReference type="Pfam" id="PF00561">
    <property type="entry name" value="Abhydrolase_1"/>
    <property type="match status" value="1"/>
</dbReference>
<feature type="region of interest" description="Disordered" evidence="1">
    <location>
        <begin position="517"/>
        <end position="560"/>
    </location>
</feature>
<evidence type="ECO:0000313" key="4">
    <source>
        <dbReference type="Proteomes" id="UP000605986"/>
    </source>
</evidence>
<reference evidence="3" key="1">
    <citation type="submission" date="2020-01" db="EMBL/GenBank/DDBJ databases">
        <title>Identification and distribution of gene clusters putatively required for synthesis of sphingolipid metabolism inhibitors in phylogenetically diverse species of the filamentous fungus Fusarium.</title>
        <authorList>
            <person name="Kim H.-S."/>
            <person name="Busman M."/>
            <person name="Brown D.W."/>
            <person name="Divon H."/>
            <person name="Uhlig S."/>
            <person name="Proctor R.H."/>
        </authorList>
    </citation>
    <scope>NUCLEOTIDE SEQUENCE</scope>
    <source>
        <strain evidence="3">NRRL 53441</strain>
    </source>
</reference>
<comment type="caution">
    <text evidence="3">The sequence shown here is derived from an EMBL/GenBank/DDBJ whole genome shotgun (WGS) entry which is preliminary data.</text>
</comment>
<dbReference type="GO" id="GO:0046464">
    <property type="term" value="P:acylglycerol catabolic process"/>
    <property type="evidence" value="ECO:0007669"/>
    <property type="project" value="TreeGrafter"/>
</dbReference>
<evidence type="ECO:0000259" key="2">
    <source>
        <dbReference type="Pfam" id="PF00561"/>
    </source>
</evidence>
<dbReference type="SUPFAM" id="SSF53474">
    <property type="entry name" value="alpha/beta-Hydrolases"/>
    <property type="match status" value="1"/>
</dbReference>
<accession>A0A8H4NHE5</accession>
<dbReference type="OrthoDB" id="5222260at2759"/>
<evidence type="ECO:0000313" key="3">
    <source>
        <dbReference type="EMBL" id="KAF4435120.1"/>
    </source>
</evidence>
<dbReference type="PANTHER" id="PTHR43798">
    <property type="entry name" value="MONOACYLGLYCEROL LIPASE"/>
    <property type="match status" value="1"/>
</dbReference>
<name>A0A8H4NHE5_9HYPO</name>
<sequence length="942" mass="106692">MDNRTRWSSWYQVIDRAIRKKDKIQSFMSDHEEAIGDNRLLVGDWELLGKVHTFLQPFASATLYAEGDDSSISQSLMLMDMLLLHYEEQQKIYQSDEHSDERMVRAIDMGWFILSKYYRLTDEVPVYAAALLLDPRKRIAYIKQNWPKEWHEDTIASATAFWQKEFNYEQPSDHPSTPTSMPPPLAKKPNQLAILSKKLEVRTINASVRDDFTSFINVDAIDIPPDYINKIKDDFTNAQPGFSFVSHPDNGFDAMYQDLLIQVSITSYLQKVAALEENISGGLLTACGQSPRLRELLSLAVENSPCAVRGIFIWNGSVAYALRHHKAKRSTNQEFHVVRFLPARLSVVVVKHLICIRRLAALLQREQSGLTRQMHSNEQKHLLFQHHGKPWASTRITRVVRAASKHVWDWVINARVYRQLAIGITEKHVREVYSPFNRYDDNSSDADLNVAFAWQSGHRPLQRGITYGLDGAYPHQLQPSLLRAYQWASTKWHEFLHQASKSVPLLDTGCPLVPSRSMCSSNPQASTPPTADSKQQVTTTSRKRKRISHDGGKRSIEKTFDSSPPVLTHAAVRIDGIAAILPEYPILVCLICKAAVRPDKGIGSHFRHTHCLKGEMLKAVYALHSGRTLRNPLHMPPRDKESRAISDLKVKHGYSCKACTYLTISKDNLVKHRSQSHPELRVSDERQYEEMVIIWECTIQAASPASNRSVNQLARRQGAGEVDYLGVGTSRRLLDLPWKRANRPVPHPSPRHAVSRLPWEVEELQGYVPADGGRNQASGGEGLVLVALFLRIHPAISNTRLENMVDKLGIEDSRVTWHTATIRHKNYHYMKADPDNEPLATIFLLHGFPGLAFGWRYQIPCLQSRGYQIIAPDMLGFGLSSAPCQPSLYALRSIAEDIRDLANLVAKDKKIILGGHEEGYRMVQICFSNEIIIQNAPNNPDG</sequence>
<evidence type="ECO:0000256" key="1">
    <source>
        <dbReference type="SAM" id="MobiDB-lite"/>
    </source>
</evidence>
<dbReference type="InterPro" id="IPR022698">
    <property type="entry name" value="OrsD"/>
</dbReference>
<dbReference type="InterPro" id="IPR000639">
    <property type="entry name" value="Epox_hydrolase-like"/>
</dbReference>
<dbReference type="Proteomes" id="UP000605986">
    <property type="component" value="Unassembled WGS sequence"/>
</dbReference>
<dbReference type="PRINTS" id="PR00412">
    <property type="entry name" value="EPOXHYDRLASE"/>
</dbReference>